<reference evidence="1 2" key="1">
    <citation type="journal article" date="2016" name="Nat. Commun.">
        <title>Thousands of microbial genomes shed light on interconnected biogeochemical processes in an aquifer system.</title>
        <authorList>
            <person name="Anantharaman K."/>
            <person name="Brown C.T."/>
            <person name="Hug L.A."/>
            <person name="Sharon I."/>
            <person name="Castelle C.J."/>
            <person name="Probst A.J."/>
            <person name="Thomas B.C."/>
            <person name="Singh A."/>
            <person name="Wilkins M.J."/>
            <person name="Karaoz U."/>
            <person name="Brodie E.L."/>
            <person name="Williams K.H."/>
            <person name="Hubbard S.S."/>
            <person name="Banfield J.F."/>
        </authorList>
    </citation>
    <scope>NUCLEOTIDE SEQUENCE [LARGE SCALE GENOMIC DNA]</scope>
</reference>
<organism evidence="1 2">
    <name type="scientific">Candidatus Uhrbacteria bacterium RIFCSPHIGHO2_01_FULL_63_20</name>
    <dbReference type="NCBI Taxonomy" id="1802385"/>
    <lineage>
        <taxon>Bacteria</taxon>
        <taxon>Candidatus Uhriibacteriota</taxon>
    </lineage>
</organism>
<protein>
    <submittedName>
        <fullName evidence="1">Uncharacterized protein</fullName>
    </submittedName>
</protein>
<sequence length="264" mass="30017">MASLTSQMRFTQVQEFADCFGRSGMTPEEAELCLKPEHRSVFDDMLKAMRKHAAFRTDLVHGVFNAALVQLEAFKARCKDKGIDFDRFHFVGSETPPEFTDDPEVVVVLDATLATLQETFEFAWEWTKDGQHDSYRWDGLNTDPAKLRLLEGAEAFEPFTLRWRRVKLDANVGKKPVNVRDPKRSPGVALLFVAAQHPERIKATDYKKRFGFWIPGLQCTVPDSDPWSRAPDVGFSLGDRRVWLSAALADGEHDRWAVPVFLGE</sequence>
<dbReference type="STRING" id="1802385.A2856_00725"/>
<name>A0A1F7TN07_9BACT</name>
<dbReference type="EMBL" id="MGDT01000004">
    <property type="protein sequence ID" value="OGL66998.1"/>
    <property type="molecule type" value="Genomic_DNA"/>
</dbReference>
<comment type="caution">
    <text evidence="1">The sequence shown here is derived from an EMBL/GenBank/DDBJ whole genome shotgun (WGS) entry which is preliminary data.</text>
</comment>
<dbReference type="Proteomes" id="UP000177885">
    <property type="component" value="Unassembled WGS sequence"/>
</dbReference>
<proteinExistence type="predicted"/>
<accession>A0A1F7TN07</accession>
<evidence type="ECO:0000313" key="1">
    <source>
        <dbReference type="EMBL" id="OGL66998.1"/>
    </source>
</evidence>
<evidence type="ECO:0000313" key="2">
    <source>
        <dbReference type="Proteomes" id="UP000177885"/>
    </source>
</evidence>
<dbReference type="AlphaFoldDB" id="A0A1F7TN07"/>
<gene>
    <name evidence="1" type="ORF">A2856_00725</name>
</gene>